<sequence length="165" mass="18280">MHWKDIYICIGRGGGFSLVRVAEGGVEVAVVGPRLAGGPRLERLRRRQGVPDVVVLEGGGALERHARPRGRERGGRLPQGGVGGERGCGIVCSMAADSLEWDRFFWCAFVVYLIGRRQWVRNVSFLQTLSITGRDRGFDERPDNESFLQTQFSLSQLPSLVANRL</sequence>
<evidence type="ECO:0000313" key="1">
    <source>
        <dbReference type="EMBL" id="CAE2342615.1"/>
    </source>
</evidence>
<dbReference type="EMBL" id="HBKS01000086">
    <property type="protein sequence ID" value="CAE2342615.1"/>
    <property type="molecule type" value="Transcribed_RNA"/>
</dbReference>
<organism evidence="1">
    <name type="scientific">Cryptomonas paramaecium</name>
    <dbReference type="NCBI Taxonomy" id="2898"/>
    <lineage>
        <taxon>Eukaryota</taxon>
        <taxon>Cryptophyceae</taxon>
        <taxon>Cryptomonadales</taxon>
        <taxon>Cryptomonadaceae</taxon>
        <taxon>Cryptomonas</taxon>
    </lineage>
</organism>
<dbReference type="AlphaFoldDB" id="A0A7S4PQI8"/>
<accession>A0A7S4PQI8</accession>
<proteinExistence type="predicted"/>
<gene>
    <name evidence="1" type="ORF">CPAR00382_LOCUS68</name>
</gene>
<protein>
    <submittedName>
        <fullName evidence="1">Uncharacterized protein</fullName>
    </submittedName>
</protein>
<reference evidence="1" key="1">
    <citation type="submission" date="2021-01" db="EMBL/GenBank/DDBJ databases">
        <authorList>
            <person name="Corre E."/>
            <person name="Pelletier E."/>
            <person name="Niang G."/>
            <person name="Scheremetjew M."/>
            <person name="Finn R."/>
            <person name="Kale V."/>
            <person name="Holt S."/>
            <person name="Cochrane G."/>
            <person name="Meng A."/>
            <person name="Brown T."/>
            <person name="Cohen L."/>
        </authorList>
    </citation>
    <scope>NUCLEOTIDE SEQUENCE</scope>
    <source>
        <strain evidence="1">CCAP977/2a</strain>
    </source>
</reference>
<name>A0A7S4PQI8_9CRYP</name>